<dbReference type="EMBL" id="CP016245">
    <property type="protein sequence ID" value="ANQ07453.1"/>
    <property type="molecule type" value="Genomic_DNA"/>
</dbReference>
<feature type="region of interest" description="Disordered" evidence="1">
    <location>
        <begin position="384"/>
        <end position="410"/>
    </location>
</feature>
<feature type="compositionally biased region" description="Basic and acidic residues" evidence="1">
    <location>
        <begin position="688"/>
        <end position="704"/>
    </location>
</feature>
<feature type="compositionally biased region" description="Basic and acidic residues" evidence="1">
    <location>
        <begin position="510"/>
        <end position="519"/>
    </location>
</feature>
<gene>
    <name evidence="2" type="ORF">PCOAH_00018180</name>
</gene>
<feature type="compositionally biased region" description="Basic residues" evidence="1">
    <location>
        <begin position="167"/>
        <end position="177"/>
    </location>
</feature>
<feature type="compositionally biased region" description="Basic and acidic residues" evidence="1">
    <location>
        <begin position="2550"/>
        <end position="2561"/>
    </location>
</feature>
<feature type="compositionally biased region" description="Polar residues" evidence="1">
    <location>
        <begin position="1"/>
        <end position="16"/>
    </location>
</feature>
<feature type="region of interest" description="Disordered" evidence="1">
    <location>
        <begin position="2647"/>
        <end position="2678"/>
    </location>
</feature>
<feature type="compositionally biased region" description="Acidic residues" evidence="1">
    <location>
        <begin position="2337"/>
        <end position="2377"/>
    </location>
</feature>
<evidence type="ECO:0000256" key="1">
    <source>
        <dbReference type="SAM" id="MobiDB-lite"/>
    </source>
</evidence>
<evidence type="ECO:0000313" key="2">
    <source>
        <dbReference type="EMBL" id="ANQ07453.1"/>
    </source>
</evidence>
<feature type="compositionally biased region" description="Basic and acidic residues" evidence="1">
    <location>
        <begin position="2650"/>
        <end position="2673"/>
    </location>
</feature>
<feature type="region of interest" description="Disordered" evidence="1">
    <location>
        <begin position="2140"/>
        <end position="2314"/>
    </location>
</feature>
<feature type="compositionally biased region" description="Basic and acidic residues" evidence="1">
    <location>
        <begin position="2492"/>
        <end position="2541"/>
    </location>
</feature>
<feature type="region of interest" description="Disordered" evidence="1">
    <location>
        <begin position="434"/>
        <end position="521"/>
    </location>
</feature>
<feature type="compositionally biased region" description="Basic and acidic residues" evidence="1">
    <location>
        <begin position="2108"/>
        <end position="2118"/>
    </location>
</feature>
<feature type="compositionally biased region" description="Basic and acidic residues" evidence="1">
    <location>
        <begin position="434"/>
        <end position="453"/>
    </location>
</feature>
<dbReference type="RefSeq" id="XP_019914148.1">
    <property type="nucleotide sequence ID" value="XM_020058627.1"/>
</dbReference>
<dbReference type="VEuPathDB" id="PlasmoDB:PCOAH_00018180"/>
<feature type="compositionally biased region" description="Basic and acidic residues" evidence="1">
    <location>
        <begin position="393"/>
        <end position="409"/>
    </location>
</feature>
<feature type="region of interest" description="Disordered" evidence="1">
    <location>
        <begin position="644"/>
        <end position="742"/>
    </location>
</feature>
<feature type="compositionally biased region" description="Basic and acidic residues" evidence="1">
    <location>
        <begin position="354"/>
        <end position="364"/>
    </location>
</feature>
<feature type="compositionally biased region" description="Basic and acidic residues" evidence="1">
    <location>
        <begin position="969"/>
        <end position="998"/>
    </location>
</feature>
<protein>
    <submittedName>
        <fullName evidence="2">Uncharacterized protein</fullName>
    </submittedName>
</protein>
<reference evidence="3" key="1">
    <citation type="submission" date="2016-06" db="EMBL/GenBank/DDBJ databases">
        <title>First high quality genome sequence of Plasmodium coatneyi using continuous long reads from single molecule, real-time sequencing.</title>
        <authorList>
            <person name="Chien J.-T."/>
            <person name="Pakala S.B."/>
            <person name="Geraldo J.A."/>
            <person name="Lapp S.A."/>
            <person name="Barnwell J.W."/>
            <person name="Kissinger J.C."/>
            <person name="Galinski M.R."/>
            <person name="Humphrey J.C."/>
        </authorList>
    </citation>
    <scope>NUCLEOTIDE SEQUENCE [LARGE SCALE GENOMIC DNA]</scope>
    <source>
        <strain evidence="3">Hackeri</strain>
    </source>
</reference>
<feature type="region of interest" description="Disordered" evidence="1">
    <location>
        <begin position="220"/>
        <end position="364"/>
    </location>
</feature>
<feature type="compositionally biased region" description="Low complexity" evidence="1">
    <location>
        <begin position="47"/>
        <end position="66"/>
    </location>
</feature>
<feature type="compositionally biased region" description="Basic and acidic residues" evidence="1">
    <location>
        <begin position="238"/>
        <end position="253"/>
    </location>
</feature>
<accession>A0A1B1DXE8</accession>
<feature type="region of interest" description="Disordered" evidence="1">
    <location>
        <begin position="1"/>
        <end position="66"/>
    </location>
</feature>
<dbReference type="OrthoDB" id="372722at2759"/>
<feature type="compositionally biased region" description="Basic and acidic residues" evidence="1">
    <location>
        <begin position="942"/>
        <end position="961"/>
    </location>
</feature>
<feature type="region of interest" description="Disordered" evidence="1">
    <location>
        <begin position="2330"/>
        <end position="2599"/>
    </location>
</feature>
<feature type="compositionally biased region" description="Basic and acidic residues" evidence="1">
    <location>
        <begin position="311"/>
        <end position="320"/>
    </location>
</feature>
<feature type="compositionally biased region" description="Polar residues" evidence="1">
    <location>
        <begin position="2481"/>
        <end position="2491"/>
    </location>
</feature>
<evidence type="ECO:0000313" key="3">
    <source>
        <dbReference type="Proteomes" id="UP000092716"/>
    </source>
</evidence>
<keyword evidence="3" id="KW-1185">Reference proteome</keyword>
<dbReference type="KEGG" id="pcot:PCOAH_00018180"/>
<feature type="compositionally biased region" description="Low complexity" evidence="1">
    <location>
        <begin position="2395"/>
        <end position="2410"/>
    </location>
</feature>
<feature type="compositionally biased region" description="Polar residues" evidence="1">
    <location>
        <begin position="664"/>
        <end position="674"/>
    </location>
</feature>
<feature type="region of interest" description="Disordered" evidence="1">
    <location>
        <begin position="942"/>
        <end position="998"/>
    </location>
</feature>
<feature type="compositionally biased region" description="Basic and acidic residues" evidence="1">
    <location>
        <begin position="2194"/>
        <end position="2222"/>
    </location>
</feature>
<feature type="region of interest" description="Disordered" evidence="1">
    <location>
        <begin position="157"/>
        <end position="185"/>
    </location>
</feature>
<dbReference type="Proteomes" id="UP000092716">
    <property type="component" value="Chromosome 7"/>
</dbReference>
<name>A0A1B1DXE8_9APIC</name>
<feature type="compositionally biased region" description="Basic and acidic residues" evidence="1">
    <location>
        <begin position="2279"/>
        <end position="2295"/>
    </location>
</feature>
<feature type="compositionally biased region" description="Basic and acidic residues" evidence="1">
    <location>
        <begin position="2411"/>
        <end position="2428"/>
    </location>
</feature>
<feature type="compositionally biased region" description="Basic and acidic residues" evidence="1">
    <location>
        <begin position="478"/>
        <end position="501"/>
    </location>
</feature>
<feature type="compositionally biased region" description="Basic and acidic residues" evidence="1">
    <location>
        <begin position="2167"/>
        <end position="2177"/>
    </location>
</feature>
<organism evidence="2 3">
    <name type="scientific">Plasmodium coatneyi</name>
    <dbReference type="NCBI Taxonomy" id="208452"/>
    <lineage>
        <taxon>Eukaryota</taxon>
        <taxon>Sar</taxon>
        <taxon>Alveolata</taxon>
        <taxon>Apicomplexa</taxon>
        <taxon>Aconoidasida</taxon>
        <taxon>Haemosporida</taxon>
        <taxon>Plasmodiidae</taxon>
        <taxon>Plasmodium</taxon>
    </lineage>
</organism>
<feature type="region of interest" description="Disordered" evidence="1">
    <location>
        <begin position="1682"/>
        <end position="1701"/>
    </location>
</feature>
<dbReference type="GeneID" id="30908544"/>
<feature type="compositionally biased region" description="Acidic residues" evidence="1">
    <location>
        <begin position="2259"/>
        <end position="2270"/>
    </location>
</feature>
<sequence length="2865" mass="326533">MHNASETEIPKSNLNIFGSCYPKYEKENSNDEVTTSEQPVKEENFTNEKNNSNHNASNSMSASTNIPSSNILSTNVLNSSILSSNSNKIEGEHDPLMESEQNYDSNKSPYKSAKLFYDNSIPFETGTISNKSLLDKNYFSIAQASIFPKEGFLGASRKNSSMNARSAKSRKSSKNKHNSYDKNYCSENNSYMNCQGKISKFLEPFRSVDGSNDYDTFDIFGINKPRSSQRHTSVGAARKTEKGTPTKEKDKKTSGVAPATTEDAQHHQEKEDDSLSNGLKGEGEVQHESKAGSGHRKVECDPVSDPCAGSRGEHMVDHASNHASNHVGDSVADETGDHSGQLDEVNQKNPTETHTGEKDPYDEKKFSYDKFRLKNFFSKISKFITNSNEEGGEGEKYESKEMGKEDDHLSVPFSRRCGGLHSYSSSYELNEYFENKERKSETENLRNSLERFDTWGPIPPSEEKNKYEMNNEISNRCNRGESHKNDDVGTSELADRSETNEHANVQTENSENRAEENKSDYNPVKCYHHVRNTDQQNDDSLSDLGGREITEGKCQACANGEEQSYVMHVDNQQMGRGEVKEGVNNAASRMGYHRSEYQNIGHMSLSDLKHFRSMSCSGEQDGFEFFRNKDNLHEYYSILQKLPKRETKKSAALSSARLSDENNDGVNSQGNDQGSIDAINSDDGSANDAHEKDENGEGDADRGGRCRTSKRAQNSAERTKSNSDVESYFAHNPDGVKDDTWLNNNCYPQYSNSKYAYSKSKHKSSAYSRVRSQKRNLFNYSFTNSSIFNKDSTNVQRSDQEDEGNGANVDANVEADADVDANVDSYADCSEECGGEDARGGDVTTCIKPFGRVQDSDSDHNNVSSSPTEDMRTTFNPYVLEHSFKKEVYKKQCSGVCNVNSNYETFDIGIFDGDKKMLIYSKDKVIQDNMPDEECAFCASDAHKGGKDKSAQSSWTKRESGSDVDGGQVEEHMHEGYDEDRHHDHDQEDSRDDRHDDMLFTADPYGWTRGGNNEAPPGNKYNLFNNSNAFECNQGICEESCFQENCCLGDTCQRGNCQNDGCRDDCCRGNCAPDKYHMWYNEHAVTRNFSDGGKKNVERYVTNVRSDKRATYSNPFNLNNTIAYNLYHRGSKNYFPKNHYDVIGKENCAKHVVKNYFDIRIKEGRSDENKPAMLAEQKKSHSRGTYVSLPNSNLMNGQKCSSPNDVYYYSNKKKPEGNLFITDMYEEVDYCSRGMGDGGAVNHVGGGMVGRLAIDSGPAGGITSTIMRAASSSAGNGTTGVTPGAAMTFYSSPVNVEDCWMKGQKMSVSSSKIEFVRKVDMNYKRKFIDTPPTNESNKYTQYHDSNGLGLPSSSYYHDSFAKCNGLYDHSADGRSLKMPSQTNNLMPVDQNDFSNIRTKIPAEKTHANVSSYVIDVEELQENKYRMYEQLNMSNEDRTNVNNFVDLDNVQRNNYDVYRQSDASGANVVDYDWKKENFLKKKSALLNLYNDMEEDTTVNPFFPCEKKRDQMVDHIIDVDKVYEDDKYMTLPYESAKRRHMGTTMEGANAFRSGSMNVAQMERRRDERKLIPMRECKRELLQQRHQHQEEKLLHSGNYKLTMGKYNKNLLLNSPMDMSSVNNYPSSREYIMNAKGGGGYPVGNYPPNGQMLNGSGTSKMGRDGGRRSLFYNKYPFGRGSHGDEYENEVVGTSGGGVVSRRGGDHRYDNETHEYYLDDHHGRNQYRSYYNDNSRKTKLSKLCRDQRLLFSRHNSAAMSRKIPHAGMFHRGGKKSYQLGEDEESDYYMYKKYGFKKKKKKKKKHHLHGRRRGRDYYSHHRSTLNEDTLCNENELQKITQIESIISRKMKLSKIKREAGNNNLANPDEEDEDSDLYSNIDFDRIKIENILDGTIKLDNKDENIINNILELERRKYTINCIMDKLRKRENEYNYIPDMDRDFKRRINSNVYDLYSDKTTYNIYNTKMCVNYFLEEKMHSPENKEFIKNFFVEKSTKNVYFVQVFKKKKRKKEGVPVGKNCPGEEKTGELGEQVGNAGSMAEEASSSIVPPVQLLTPYTVAVGEESAAANEKKYVEEDTEGKLAQVDKLGGTDGEVPGEASAQTTDLAEPGEENGGVRDPPKSERKMNYFNYQLSFIKWKFYGADKEESKKEDAQQQLEEQAELLTPMPAHPPMESRENEKMEMADESFEFSMGKFVGRNEQTEADKIESEEKEANVVAKEGARQESLHGKLQQHIFHTGSEEPSAEEIHPISRAQVPKNTHPNEDETEDDFEEGDNLIDQMIGISKHDRDEEEEEKKRETENSFDSVINEEMVENEESKFENFPLQQQLFSAMKMSEAQIIMGDDDEEDLDEYDDDDSDEEDEEEEEESEDEADVEEEEEETIGDTAVSENGTDKEENNEANEVNNVNDVNDVNDMNDVKDENTPEGDKVEPVKQEAPSAEETEISEADAAHAGKPPCEGGEVKVMNECNGEKEEEETTSQKKEVLNLQNGETTTPHCSDDGNDTKAVRVRNESNENIKEERIGIIEKEPNEDKSYSDVKLMEKDKNEEEEEFEEVIEKRSCTEYRSKHNNSSNNNNGENYSPCDQRDNAKKEDENYAQHSNHGMINEITLKEEERATGELYSYLENGEKKEVEEESPEYGQFKKQIAMMDGSMNNKEKEDEKEVKEKNEQEEQQKDDNNLPAQKEQLTNGTISAENSNNSFSNMTGKNLFTKDMVHENNQYVHEYCDIEDSVKYEMMDEAKKNRIDKIKKKIKKNKKLTKEDYKLLSELLHHKFVLNEIRTVGNYEVNYKNCFDILELEEYKLRKDMLKMHCECLSIGLTTHEREFLNEFKLFMPDINIMDDMNILYILRHSKNEKNCVFKCLLGEKESS</sequence>
<proteinExistence type="predicted"/>
<feature type="compositionally biased region" description="Basic and acidic residues" evidence="1">
    <location>
        <begin position="2579"/>
        <end position="2591"/>
    </location>
</feature>
<feature type="compositionally biased region" description="Low complexity" evidence="1">
    <location>
        <begin position="2148"/>
        <end position="2158"/>
    </location>
</feature>
<feature type="compositionally biased region" description="Basic and acidic residues" evidence="1">
    <location>
        <begin position="281"/>
        <end position="300"/>
    </location>
</feature>
<feature type="region of interest" description="Disordered" evidence="1">
    <location>
        <begin position="2081"/>
        <end position="2118"/>
    </location>
</feature>